<organism evidence="9 10">
    <name type="scientific">Acaromyces ingoldii</name>
    <dbReference type="NCBI Taxonomy" id="215250"/>
    <lineage>
        <taxon>Eukaryota</taxon>
        <taxon>Fungi</taxon>
        <taxon>Dikarya</taxon>
        <taxon>Basidiomycota</taxon>
        <taxon>Ustilaginomycotina</taxon>
        <taxon>Exobasidiomycetes</taxon>
        <taxon>Exobasidiales</taxon>
        <taxon>Cryptobasidiaceae</taxon>
        <taxon>Acaromyces</taxon>
    </lineage>
</organism>
<dbReference type="InterPro" id="IPR003034">
    <property type="entry name" value="SAP_dom"/>
</dbReference>
<feature type="region of interest" description="Disordered" evidence="7">
    <location>
        <begin position="1"/>
        <end position="38"/>
    </location>
</feature>
<sequence length="495" mass="54668">MMHALSGEEEKGGSSEGVADSSSIINGEQPSATTSTSSVADLRCALAAQGLDSRGTKKTIKRRLQKQRAKQQRGTAVKAVVQEEEHNWRPKHDTYLVLDVEATCEGSKNGSFDYPNEIIEMPVVLLQWTEGFERLEVKDTFHTYVRPTWMPKLTTFCRQLTGISQAQVDTAPEFPEVCEHLSGFLRTHGLLVEEEDPRLRKGVVWATHGPYDLLHFVVKQAFISKMRGGPPRFLRGPLLDIRKAVPKVVDFVKQGQSRNNERIDEEGHGKEASDPLVQRMDRLTIVEDAKITHKEESSRLSWVTSSIGQLASSLGSFLGSPEATPTEETSQNGVTPDAEVTLDKQITVREPPAGDNEVAGDNETASLPDVTVVETKYAKKKREWRDRTIEGLLAQLSLGPFEGRQHCGLDDTRNVARIVCALAQIVVDTQKGCDETSTKREVAIIALNPNTSCSKAGERRWEWMGSKLGKVIWAAQDGASEVDAEGTEVAEKINV</sequence>
<evidence type="ECO:0000256" key="1">
    <source>
        <dbReference type="ARBA" id="ARBA00004496"/>
    </source>
</evidence>
<comment type="subcellular location">
    <subcellularLocation>
        <location evidence="1">Cytoplasm</location>
    </subcellularLocation>
</comment>
<dbReference type="GO" id="GO:0005737">
    <property type="term" value="C:cytoplasm"/>
    <property type="evidence" value="ECO:0007669"/>
    <property type="project" value="UniProtKB-SubCell"/>
</dbReference>
<dbReference type="SMART" id="SM00479">
    <property type="entry name" value="EXOIII"/>
    <property type="match status" value="1"/>
</dbReference>
<feature type="domain" description="SAP" evidence="8">
    <location>
        <begin position="34"/>
        <end position="68"/>
    </location>
</feature>
<keyword evidence="4" id="KW-0378">Hydrolase</keyword>
<dbReference type="InterPro" id="IPR012337">
    <property type="entry name" value="RNaseH-like_sf"/>
</dbReference>
<evidence type="ECO:0000256" key="2">
    <source>
        <dbReference type="ARBA" id="ARBA00022490"/>
    </source>
</evidence>
<dbReference type="PROSITE" id="PS50800">
    <property type="entry name" value="SAP"/>
    <property type="match status" value="1"/>
</dbReference>
<dbReference type="OrthoDB" id="448399at2759"/>
<dbReference type="GO" id="GO:0000175">
    <property type="term" value="F:3'-5'-RNA exonuclease activity"/>
    <property type="evidence" value="ECO:0007669"/>
    <property type="project" value="InterPro"/>
</dbReference>
<accession>A0A316YNC4</accession>
<dbReference type="STRING" id="215250.A0A316YNC4"/>
<evidence type="ECO:0000313" key="10">
    <source>
        <dbReference type="Proteomes" id="UP000245768"/>
    </source>
</evidence>
<gene>
    <name evidence="9" type="ORF">FA10DRAFT_147809</name>
</gene>
<keyword evidence="10" id="KW-1185">Reference proteome</keyword>
<keyword evidence="5" id="KW-0269">Exonuclease</keyword>
<dbReference type="InParanoid" id="A0A316YNC4"/>
<name>A0A316YNC4_9BASI</name>
<evidence type="ECO:0000256" key="5">
    <source>
        <dbReference type="ARBA" id="ARBA00022839"/>
    </source>
</evidence>
<keyword evidence="6" id="KW-0943">RNA-mediated gene silencing</keyword>
<feature type="region of interest" description="Disordered" evidence="7">
    <location>
        <begin position="316"/>
        <end position="336"/>
    </location>
</feature>
<dbReference type="RefSeq" id="XP_025376761.1">
    <property type="nucleotide sequence ID" value="XM_025518082.1"/>
</dbReference>
<dbReference type="Gene3D" id="3.30.420.10">
    <property type="entry name" value="Ribonuclease H-like superfamily/Ribonuclease H"/>
    <property type="match status" value="2"/>
</dbReference>
<evidence type="ECO:0000256" key="7">
    <source>
        <dbReference type="SAM" id="MobiDB-lite"/>
    </source>
</evidence>
<proteinExistence type="predicted"/>
<dbReference type="CDD" id="cd06133">
    <property type="entry name" value="ERI-1_3'hExo_like"/>
    <property type="match status" value="1"/>
</dbReference>
<evidence type="ECO:0000313" key="9">
    <source>
        <dbReference type="EMBL" id="PWN89563.1"/>
    </source>
</evidence>
<dbReference type="EMBL" id="KZ819637">
    <property type="protein sequence ID" value="PWN89563.1"/>
    <property type="molecule type" value="Genomic_DNA"/>
</dbReference>
<dbReference type="InterPro" id="IPR036397">
    <property type="entry name" value="RNaseH_sf"/>
</dbReference>
<dbReference type="Pfam" id="PF00929">
    <property type="entry name" value="RNase_T"/>
    <property type="match status" value="1"/>
</dbReference>
<dbReference type="InterPro" id="IPR051274">
    <property type="entry name" value="3-5_Exoribonuclease"/>
</dbReference>
<keyword evidence="2" id="KW-0963">Cytoplasm</keyword>
<dbReference type="InterPro" id="IPR013520">
    <property type="entry name" value="Ribonucl_H"/>
</dbReference>
<dbReference type="InterPro" id="IPR047201">
    <property type="entry name" value="ERI-1_3'hExo-like"/>
</dbReference>
<dbReference type="PANTHER" id="PTHR23044">
    <property type="entry name" value="3'-5' EXONUCLEASE ERI1-RELATED"/>
    <property type="match status" value="1"/>
</dbReference>
<dbReference type="SUPFAM" id="SSF53098">
    <property type="entry name" value="Ribonuclease H-like"/>
    <property type="match status" value="1"/>
</dbReference>
<dbReference type="AlphaFoldDB" id="A0A316YNC4"/>
<evidence type="ECO:0000259" key="8">
    <source>
        <dbReference type="PROSITE" id="PS50800"/>
    </source>
</evidence>
<reference evidence="9 10" key="1">
    <citation type="journal article" date="2018" name="Mol. Biol. Evol.">
        <title>Broad Genomic Sampling Reveals a Smut Pathogenic Ancestry of the Fungal Clade Ustilaginomycotina.</title>
        <authorList>
            <person name="Kijpornyongpan T."/>
            <person name="Mondo S.J."/>
            <person name="Barry K."/>
            <person name="Sandor L."/>
            <person name="Lee J."/>
            <person name="Lipzen A."/>
            <person name="Pangilinan J."/>
            <person name="LaButti K."/>
            <person name="Hainaut M."/>
            <person name="Henrissat B."/>
            <person name="Grigoriev I.V."/>
            <person name="Spatafora J.W."/>
            <person name="Aime M.C."/>
        </authorList>
    </citation>
    <scope>NUCLEOTIDE SEQUENCE [LARGE SCALE GENOMIC DNA]</scope>
    <source>
        <strain evidence="9 10">MCA 4198</strain>
    </source>
</reference>
<dbReference type="GO" id="GO:0031047">
    <property type="term" value="P:regulatory ncRNA-mediated gene silencing"/>
    <property type="evidence" value="ECO:0007669"/>
    <property type="project" value="UniProtKB-KW"/>
</dbReference>
<evidence type="ECO:0000256" key="6">
    <source>
        <dbReference type="ARBA" id="ARBA00023158"/>
    </source>
</evidence>
<dbReference type="PANTHER" id="PTHR23044:SF61">
    <property type="entry name" value="3'-5' EXORIBONUCLEASE 1-RELATED"/>
    <property type="match status" value="1"/>
</dbReference>
<dbReference type="GeneID" id="37039998"/>
<feature type="compositionally biased region" description="Polar residues" evidence="7">
    <location>
        <begin position="20"/>
        <end position="38"/>
    </location>
</feature>
<evidence type="ECO:0000256" key="4">
    <source>
        <dbReference type="ARBA" id="ARBA00022801"/>
    </source>
</evidence>
<feature type="compositionally biased region" description="Basic and acidic residues" evidence="7">
    <location>
        <begin position="1"/>
        <end position="13"/>
    </location>
</feature>
<dbReference type="Proteomes" id="UP000245768">
    <property type="component" value="Unassembled WGS sequence"/>
</dbReference>
<evidence type="ECO:0000256" key="3">
    <source>
        <dbReference type="ARBA" id="ARBA00022722"/>
    </source>
</evidence>
<protein>
    <recommendedName>
        <fullName evidence="8">SAP domain-containing protein</fullName>
    </recommendedName>
</protein>
<keyword evidence="3" id="KW-0540">Nuclease</keyword>
<dbReference type="GO" id="GO:0003676">
    <property type="term" value="F:nucleic acid binding"/>
    <property type="evidence" value="ECO:0007669"/>
    <property type="project" value="InterPro"/>
</dbReference>